<geneLocation type="plasmid" evidence="2 3">
    <name>unnamed4</name>
</geneLocation>
<evidence type="ECO:0000313" key="2">
    <source>
        <dbReference type="EMBL" id="QDY71416.1"/>
    </source>
</evidence>
<dbReference type="EMBL" id="CP042265">
    <property type="protein sequence ID" value="QDY71416.1"/>
    <property type="molecule type" value="Genomic_DNA"/>
</dbReference>
<gene>
    <name evidence="2" type="ORF">FPZ52_17180</name>
</gene>
<dbReference type="SUPFAM" id="SSF51004">
    <property type="entry name" value="C-terminal (heme d1) domain of cytochrome cd1-nitrite reductase"/>
    <property type="match status" value="1"/>
</dbReference>
<reference evidence="2 3" key="1">
    <citation type="submission" date="2019-07" db="EMBL/GenBank/DDBJ databases">
        <title>Litoreibacter alkalisoli sp. nov., isolated from saline-alkaline soil.</title>
        <authorList>
            <person name="Wang S."/>
            <person name="Xu L."/>
            <person name="Xing Y.-T."/>
            <person name="Sun J.-Q."/>
        </authorList>
    </citation>
    <scope>NUCLEOTIDE SEQUENCE [LARGE SCALE GENOMIC DNA]</scope>
    <source>
        <strain evidence="2 3">LN3S51</strain>
        <plasmid evidence="2 3">unnamed4</plasmid>
    </source>
</reference>
<keyword evidence="2" id="KW-0614">Plasmid</keyword>
<evidence type="ECO:0000256" key="1">
    <source>
        <dbReference type="SAM" id="SignalP"/>
    </source>
</evidence>
<name>A0A5B8ICU2_9RHOB</name>
<proteinExistence type="predicted"/>
<evidence type="ECO:0008006" key="4">
    <source>
        <dbReference type="Google" id="ProtNLM"/>
    </source>
</evidence>
<dbReference type="OrthoDB" id="9810636at2"/>
<keyword evidence="3" id="KW-1185">Reference proteome</keyword>
<sequence>MYRQLAGATAMAMVLAGTAFAQEHDHDHEDVTLYRVFVGDHAAPRVTVVDLEAHDHEEEGHDHADESWTFETTGQVKLFGVAGGAVVAAVQSDDDAVHFFTSGISFHDHGDHADIEVSDPAAINTVLTGPRPFHLVDHGGSVIINYDQGGYAEIIDAHHLSHGEVEITRLPQSEPHHGFVARLGDHWLTTVGTPAPAEGKEAAPRPGLQEVTIAGEAVGDLATCTAIHGEAFSGAYLAAGCREGVLTATAGADGVVFDMLEYPADLPQGVTTGTILGATGVQVFLGNYGPNGLVVIDPADAPHFRYIELPFRRVDFVLDPANPAHGYVLTEDGSLHRLNLLQAAITGSAKVTEPYSMDGHWNDPRPRIAMAGDDILMTDPDAGLLRVISAETLEEEDTIALEGTPYNLAVVGGSGMTH</sequence>
<dbReference type="InterPro" id="IPR011048">
    <property type="entry name" value="Haem_d1_sf"/>
</dbReference>
<protein>
    <recommendedName>
        <fullName evidence="4">Zinc transport system substrate-binding protein</fullName>
    </recommendedName>
</protein>
<dbReference type="Proteomes" id="UP000318483">
    <property type="component" value="Plasmid unnamed4"/>
</dbReference>
<feature type="signal peptide" evidence="1">
    <location>
        <begin position="1"/>
        <end position="21"/>
    </location>
</feature>
<dbReference type="RefSeq" id="WP_146366830.1">
    <property type="nucleotide sequence ID" value="NZ_CP042265.1"/>
</dbReference>
<keyword evidence="1" id="KW-0732">Signal</keyword>
<dbReference type="KEGG" id="lit:FPZ52_17180"/>
<dbReference type="AlphaFoldDB" id="A0A5B8ICU2"/>
<organism evidence="2 3">
    <name type="scientific">Qingshengfaniella alkalisoli</name>
    <dbReference type="NCBI Taxonomy" id="2599296"/>
    <lineage>
        <taxon>Bacteria</taxon>
        <taxon>Pseudomonadati</taxon>
        <taxon>Pseudomonadota</taxon>
        <taxon>Alphaproteobacteria</taxon>
        <taxon>Rhodobacterales</taxon>
        <taxon>Paracoccaceae</taxon>
        <taxon>Qingshengfaniella</taxon>
    </lineage>
</organism>
<feature type="chain" id="PRO_5022974573" description="Zinc transport system substrate-binding protein" evidence="1">
    <location>
        <begin position="22"/>
        <end position="418"/>
    </location>
</feature>
<evidence type="ECO:0000313" key="3">
    <source>
        <dbReference type="Proteomes" id="UP000318483"/>
    </source>
</evidence>
<accession>A0A5B8ICU2</accession>